<dbReference type="AlphaFoldDB" id="A0A1T4NU21"/>
<sequence>MLAADVVASAPKRRGRARRCLRLPARLAVLSCVGILSGCTGGGDLPPVFNAVFGLRNARAVPHEVGTIPERQVSARDHLIGGAANDPGSCIYNDTAGRRFKAACPDGYEIP</sequence>
<dbReference type="EMBL" id="FUXL01000003">
    <property type="protein sequence ID" value="SJZ82860.1"/>
    <property type="molecule type" value="Genomic_DNA"/>
</dbReference>
<reference evidence="1 2" key="1">
    <citation type="submission" date="2017-02" db="EMBL/GenBank/DDBJ databases">
        <authorList>
            <person name="Peterson S.W."/>
        </authorList>
    </citation>
    <scope>NUCLEOTIDE SEQUENCE [LARGE SCALE GENOMIC DNA]</scope>
    <source>
        <strain evidence="1 2">USBA 369</strain>
    </source>
</reference>
<name>A0A1T4NU21_9HYPH</name>
<evidence type="ECO:0000313" key="1">
    <source>
        <dbReference type="EMBL" id="SJZ82860.1"/>
    </source>
</evidence>
<dbReference type="Proteomes" id="UP000190135">
    <property type="component" value="Unassembled WGS sequence"/>
</dbReference>
<gene>
    <name evidence="1" type="ORF">SAMN05428963_103194</name>
</gene>
<organism evidence="1 2">
    <name type="scientific">Consotaella salsifontis</name>
    <dbReference type="NCBI Taxonomy" id="1365950"/>
    <lineage>
        <taxon>Bacteria</taxon>
        <taxon>Pseudomonadati</taxon>
        <taxon>Pseudomonadota</taxon>
        <taxon>Alphaproteobacteria</taxon>
        <taxon>Hyphomicrobiales</taxon>
        <taxon>Aurantimonadaceae</taxon>
        <taxon>Consotaella</taxon>
    </lineage>
</organism>
<accession>A0A1T4NU21</accession>
<keyword evidence="2" id="KW-1185">Reference proteome</keyword>
<proteinExistence type="predicted"/>
<protein>
    <submittedName>
        <fullName evidence="1">Uncharacterized protein</fullName>
    </submittedName>
</protein>
<evidence type="ECO:0000313" key="2">
    <source>
        <dbReference type="Proteomes" id="UP000190135"/>
    </source>
</evidence>